<keyword evidence="3" id="KW-0067">ATP-binding</keyword>
<dbReference type="InterPro" id="IPR020061">
    <property type="entry name" value="Glu_tRNA_lig_a-bdl"/>
</dbReference>
<dbReference type="GO" id="GO:0005524">
    <property type="term" value="F:ATP binding"/>
    <property type="evidence" value="ECO:0007669"/>
    <property type="project" value="UniProtKB-KW"/>
</dbReference>
<feature type="non-terminal residue" evidence="7">
    <location>
        <position position="157"/>
    </location>
</feature>
<evidence type="ECO:0000256" key="1">
    <source>
        <dbReference type="ARBA" id="ARBA00022598"/>
    </source>
</evidence>
<dbReference type="GO" id="GO:0006424">
    <property type="term" value="P:glutamyl-tRNA aminoacylation"/>
    <property type="evidence" value="ECO:0007669"/>
    <property type="project" value="TreeGrafter"/>
</dbReference>
<dbReference type="GO" id="GO:0004818">
    <property type="term" value="F:glutamate-tRNA ligase activity"/>
    <property type="evidence" value="ECO:0007669"/>
    <property type="project" value="TreeGrafter"/>
</dbReference>
<feature type="domain" description="Glutamyl/glutaminyl-tRNA synthetase class Ib catalytic" evidence="6">
    <location>
        <begin position="4"/>
        <end position="69"/>
    </location>
</feature>
<organism evidence="7">
    <name type="scientific">mine drainage metagenome</name>
    <dbReference type="NCBI Taxonomy" id="410659"/>
    <lineage>
        <taxon>unclassified sequences</taxon>
        <taxon>metagenomes</taxon>
        <taxon>ecological metagenomes</taxon>
    </lineage>
</organism>
<evidence type="ECO:0000256" key="4">
    <source>
        <dbReference type="ARBA" id="ARBA00022917"/>
    </source>
</evidence>
<dbReference type="EMBL" id="AUZX01009084">
    <property type="protein sequence ID" value="EQD53094.1"/>
    <property type="molecule type" value="Genomic_DNA"/>
</dbReference>
<proteinExistence type="predicted"/>
<protein>
    <submittedName>
        <fullName evidence="7">Glutamyl-tRNA synthetase</fullName>
    </submittedName>
</protein>
<evidence type="ECO:0000313" key="7">
    <source>
        <dbReference type="EMBL" id="EQD53094.1"/>
    </source>
</evidence>
<dbReference type="GO" id="GO:0005829">
    <property type="term" value="C:cytosol"/>
    <property type="evidence" value="ECO:0007669"/>
    <property type="project" value="TreeGrafter"/>
</dbReference>
<keyword evidence="4" id="KW-0648">Protein biosynthesis</keyword>
<dbReference type="InterPro" id="IPR049940">
    <property type="entry name" value="GluQ/Sye"/>
</dbReference>
<comment type="caution">
    <text evidence="7">The sequence shown here is derived from an EMBL/GenBank/DDBJ whole genome shotgun (WGS) entry which is preliminary data.</text>
</comment>
<dbReference type="PANTHER" id="PTHR43311">
    <property type="entry name" value="GLUTAMATE--TRNA LIGASE"/>
    <property type="match status" value="1"/>
</dbReference>
<dbReference type="AlphaFoldDB" id="T1BIZ8"/>
<keyword evidence="2" id="KW-0547">Nucleotide-binding</keyword>
<keyword evidence="5 7" id="KW-0030">Aminoacyl-tRNA synthetase</keyword>
<name>T1BIZ8_9ZZZZ</name>
<reference evidence="7" key="2">
    <citation type="journal article" date="2014" name="ISME J.">
        <title>Microbial stratification in low pH oxic and suboxic macroscopic growths along an acid mine drainage.</title>
        <authorList>
            <person name="Mendez-Garcia C."/>
            <person name="Mesa V."/>
            <person name="Sprenger R.R."/>
            <person name="Richter M."/>
            <person name="Diez M.S."/>
            <person name="Solano J."/>
            <person name="Bargiela R."/>
            <person name="Golyshina O.V."/>
            <person name="Manteca A."/>
            <person name="Ramos J.L."/>
            <person name="Gallego J.R."/>
            <person name="Llorente I."/>
            <person name="Martins Dos Santos V.A."/>
            <person name="Jensen O.N."/>
            <person name="Pelaez A.I."/>
            <person name="Sanchez J."/>
            <person name="Ferrer M."/>
        </authorList>
    </citation>
    <scope>NUCLEOTIDE SEQUENCE</scope>
</reference>
<dbReference type="Gene3D" id="1.10.1160.10">
    <property type="entry name" value="Glutamyl-trna Synthetase, Domain 2"/>
    <property type="match status" value="1"/>
</dbReference>
<dbReference type="SUPFAM" id="SSF52374">
    <property type="entry name" value="Nucleotidylyl transferase"/>
    <property type="match status" value="1"/>
</dbReference>
<evidence type="ECO:0000256" key="3">
    <source>
        <dbReference type="ARBA" id="ARBA00022840"/>
    </source>
</evidence>
<evidence type="ECO:0000259" key="6">
    <source>
        <dbReference type="Pfam" id="PF00749"/>
    </source>
</evidence>
<feature type="non-terminal residue" evidence="7">
    <location>
        <position position="1"/>
    </location>
</feature>
<accession>T1BIZ8</accession>
<evidence type="ECO:0000256" key="2">
    <source>
        <dbReference type="ARBA" id="ARBA00022741"/>
    </source>
</evidence>
<evidence type="ECO:0000256" key="5">
    <source>
        <dbReference type="ARBA" id="ARBA00023146"/>
    </source>
</evidence>
<sequence>GSPLSKRHGAASVREFRERGYRPEALANYLFRLGHSGAEHALLDLSAMARGFDVAHLGRAPAHFDEQQLAVWQKETAHHLSAAEARSWLGAVLPPGLDPAAASAFITAVLPNVVLPEDARPWVEVVFGAPPALSPAAEQTVKAAGSAYIAAAVQAAV</sequence>
<gene>
    <name evidence="7" type="ORF">B1A_12499</name>
</gene>
<dbReference type="Pfam" id="PF00749">
    <property type="entry name" value="tRNA-synt_1c"/>
    <property type="match status" value="1"/>
</dbReference>
<keyword evidence="1" id="KW-0436">Ligase</keyword>
<reference evidence="7" key="1">
    <citation type="submission" date="2013-08" db="EMBL/GenBank/DDBJ databases">
        <authorList>
            <person name="Mendez C."/>
            <person name="Richter M."/>
            <person name="Ferrer M."/>
            <person name="Sanchez J."/>
        </authorList>
    </citation>
    <scope>NUCLEOTIDE SEQUENCE</scope>
</reference>
<dbReference type="InterPro" id="IPR020058">
    <property type="entry name" value="Glu/Gln-tRNA-synth_Ib_cat-dom"/>
</dbReference>
<dbReference type="PANTHER" id="PTHR43311:SF2">
    <property type="entry name" value="GLUTAMATE--TRNA LIGASE, MITOCHONDRIAL-RELATED"/>
    <property type="match status" value="1"/>
</dbReference>